<dbReference type="RefSeq" id="XP_016658368.2">
    <property type="nucleotide sequence ID" value="XM_016802879.2"/>
</dbReference>
<dbReference type="AlphaFoldDB" id="A0A8R2H406"/>
<dbReference type="Pfam" id="PF01344">
    <property type="entry name" value="Kelch_1"/>
    <property type="match status" value="2"/>
</dbReference>
<evidence type="ECO:0000256" key="1">
    <source>
        <dbReference type="ARBA" id="ARBA00022441"/>
    </source>
</evidence>
<dbReference type="Proteomes" id="UP000007819">
    <property type="component" value="Unassembled WGS sequence"/>
</dbReference>
<organism evidence="3 4">
    <name type="scientific">Acyrthosiphon pisum</name>
    <name type="common">Pea aphid</name>
    <dbReference type="NCBI Taxonomy" id="7029"/>
    <lineage>
        <taxon>Eukaryota</taxon>
        <taxon>Metazoa</taxon>
        <taxon>Ecdysozoa</taxon>
        <taxon>Arthropoda</taxon>
        <taxon>Hexapoda</taxon>
        <taxon>Insecta</taxon>
        <taxon>Pterygota</taxon>
        <taxon>Neoptera</taxon>
        <taxon>Paraneoptera</taxon>
        <taxon>Hemiptera</taxon>
        <taxon>Sternorrhyncha</taxon>
        <taxon>Aphidomorpha</taxon>
        <taxon>Aphidoidea</taxon>
        <taxon>Aphididae</taxon>
        <taxon>Macrosiphini</taxon>
        <taxon>Acyrthosiphon</taxon>
    </lineage>
</organism>
<sequence length="155" mass="17122">MIKRCRGAGLAVVNENFVFAVGGVDSFRTFLRSVEILDLSSESPSWKSSVDMLVERNFPGVGVINNYLYAVGGHNKSDSALDSAEVFDYNTQEWRMVSSMCTKRYDFGVGVLNNLLYAVGGCDKPFQALDIVECYHPSLDGQQSQKCLYGAVRLV</sequence>
<dbReference type="InterPro" id="IPR006652">
    <property type="entry name" value="Kelch_1"/>
</dbReference>
<evidence type="ECO:0000313" key="3">
    <source>
        <dbReference type="EnsemblMetazoa" id="XP_016658368.2"/>
    </source>
</evidence>
<evidence type="ECO:0000313" key="4">
    <source>
        <dbReference type="Proteomes" id="UP000007819"/>
    </source>
</evidence>
<dbReference type="SUPFAM" id="SSF117281">
    <property type="entry name" value="Kelch motif"/>
    <property type="match status" value="1"/>
</dbReference>
<protein>
    <submittedName>
        <fullName evidence="3">Uncharacterized protein</fullName>
    </submittedName>
</protein>
<dbReference type="GeneID" id="107882166"/>
<dbReference type="SMART" id="SM00612">
    <property type="entry name" value="Kelch"/>
    <property type="match status" value="2"/>
</dbReference>
<dbReference type="InterPro" id="IPR015915">
    <property type="entry name" value="Kelch-typ_b-propeller"/>
</dbReference>
<name>A0A8R2H406_ACYPI</name>
<keyword evidence="2" id="KW-0677">Repeat</keyword>
<dbReference type="PANTHER" id="PTHR46344">
    <property type="entry name" value="OS02G0202900 PROTEIN"/>
    <property type="match status" value="1"/>
</dbReference>
<keyword evidence="4" id="KW-1185">Reference proteome</keyword>
<dbReference type="Gene3D" id="2.120.10.80">
    <property type="entry name" value="Kelch-type beta propeller"/>
    <property type="match status" value="1"/>
</dbReference>
<dbReference type="KEGG" id="api:107882166"/>
<proteinExistence type="predicted"/>
<accession>A0A8R2H406</accession>
<reference evidence="3" key="2">
    <citation type="submission" date="2022-06" db="UniProtKB">
        <authorList>
            <consortium name="EnsemblMetazoa"/>
        </authorList>
    </citation>
    <scope>IDENTIFICATION</scope>
</reference>
<dbReference type="OrthoDB" id="45365at2759"/>
<dbReference type="EnsemblMetazoa" id="XM_016802879.2">
    <property type="protein sequence ID" value="XP_016658368.2"/>
    <property type="gene ID" value="LOC107882166"/>
</dbReference>
<reference evidence="4" key="1">
    <citation type="submission" date="2010-06" db="EMBL/GenBank/DDBJ databases">
        <authorList>
            <person name="Jiang H."/>
            <person name="Abraham K."/>
            <person name="Ali S."/>
            <person name="Alsbrooks S.L."/>
            <person name="Anim B.N."/>
            <person name="Anosike U.S."/>
            <person name="Attaway T."/>
            <person name="Bandaranaike D.P."/>
            <person name="Battles P.K."/>
            <person name="Bell S.N."/>
            <person name="Bell A.V."/>
            <person name="Beltran B."/>
            <person name="Bickham C."/>
            <person name="Bustamante Y."/>
            <person name="Caleb T."/>
            <person name="Canada A."/>
            <person name="Cardenas V."/>
            <person name="Carter K."/>
            <person name="Chacko J."/>
            <person name="Chandrabose M.N."/>
            <person name="Chavez D."/>
            <person name="Chavez A."/>
            <person name="Chen L."/>
            <person name="Chu H.-S."/>
            <person name="Claassen K.J."/>
            <person name="Cockrell R."/>
            <person name="Collins M."/>
            <person name="Cooper J.A."/>
            <person name="Cree A."/>
            <person name="Curry S.M."/>
            <person name="Da Y."/>
            <person name="Dao M.D."/>
            <person name="Das B."/>
            <person name="Davila M.-L."/>
            <person name="Davy-Carroll L."/>
            <person name="Denson S."/>
            <person name="Dinh H."/>
            <person name="Ebong V.E."/>
            <person name="Edwards J.R."/>
            <person name="Egan A."/>
            <person name="El-Daye J."/>
            <person name="Escobedo L."/>
            <person name="Fernandez S."/>
            <person name="Fernando P.R."/>
            <person name="Flagg N."/>
            <person name="Forbes L.D."/>
            <person name="Fowler R.G."/>
            <person name="Fu Q."/>
            <person name="Gabisi R.A."/>
            <person name="Ganer J."/>
            <person name="Garbino Pronczuk A."/>
            <person name="Garcia R.M."/>
            <person name="Garner T."/>
            <person name="Garrett T.E."/>
            <person name="Gonzalez D.A."/>
            <person name="Hamid H."/>
            <person name="Hawkins E.S."/>
            <person name="Hirani K."/>
            <person name="Hogues M.E."/>
            <person name="Hollins B."/>
            <person name="Hsiao C.-H."/>
            <person name="Jabil R."/>
            <person name="James M.L."/>
            <person name="Jhangiani S.N."/>
            <person name="Johnson B."/>
            <person name="Johnson Q."/>
            <person name="Joshi V."/>
            <person name="Kalu J.B."/>
            <person name="Kam C."/>
            <person name="Kashfia A."/>
            <person name="Keebler J."/>
            <person name="Kisamo H."/>
            <person name="Kovar C.L."/>
            <person name="Lago L.A."/>
            <person name="Lai C.-Y."/>
            <person name="Laidlaw J."/>
            <person name="Lara F."/>
            <person name="Le T.-K."/>
            <person name="Lee S.L."/>
            <person name="Legall F.H."/>
            <person name="Lemon S.J."/>
            <person name="Lewis L.R."/>
            <person name="Li B."/>
            <person name="Liu Y."/>
            <person name="Liu Y.-S."/>
            <person name="Lopez J."/>
            <person name="Lozado R.J."/>
            <person name="Lu J."/>
            <person name="Madu R.C."/>
            <person name="Maheshwari M."/>
            <person name="Maheshwari R."/>
            <person name="Malloy K."/>
            <person name="Martinez E."/>
            <person name="Mathew T."/>
            <person name="Mercado I.C."/>
            <person name="Mercado C."/>
            <person name="Meyer B."/>
            <person name="Montgomery K."/>
            <person name="Morgan M.B."/>
            <person name="Munidasa M."/>
            <person name="Nazareth L.V."/>
            <person name="Nelson J."/>
            <person name="Ng B.M."/>
            <person name="Nguyen N.B."/>
            <person name="Nguyen P.Q."/>
            <person name="Nguyen T."/>
            <person name="Obregon M."/>
            <person name="Okwuonu G.O."/>
            <person name="Onwere C.G."/>
            <person name="Orozco G."/>
            <person name="Parra A."/>
            <person name="Patel S."/>
            <person name="Patil S."/>
            <person name="Perez A."/>
            <person name="Perez Y."/>
            <person name="Pham C."/>
            <person name="Primus E.L."/>
            <person name="Pu L.-L."/>
            <person name="Puazo M."/>
            <person name="Qin X."/>
            <person name="Quiroz J.B."/>
            <person name="Reese J."/>
            <person name="Richards S."/>
            <person name="Rives C.M."/>
            <person name="Robberts R."/>
            <person name="Ruiz S.J."/>
            <person name="Ruiz M.J."/>
            <person name="Santibanez J."/>
            <person name="Schneider B.W."/>
            <person name="Sisson I."/>
            <person name="Smith M."/>
            <person name="Sodergren E."/>
            <person name="Song X.-Z."/>
            <person name="Song B.B."/>
            <person name="Summersgill H."/>
            <person name="Thelus R."/>
            <person name="Thornton R.D."/>
            <person name="Trejos Z.Y."/>
            <person name="Usmani K."/>
            <person name="Vattathil S."/>
            <person name="Villasana D."/>
            <person name="Walker D.L."/>
            <person name="Wang S."/>
            <person name="Wang K."/>
            <person name="White C.S."/>
            <person name="Williams A.C."/>
            <person name="Williamson J."/>
            <person name="Wilson K."/>
            <person name="Woghiren I.O."/>
            <person name="Woodworth J.R."/>
            <person name="Worley K.C."/>
            <person name="Wright R.A."/>
            <person name="Wu W."/>
            <person name="Young L."/>
            <person name="Zhang L."/>
            <person name="Zhang J."/>
            <person name="Zhu Y."/>
            <person name="Muzny D.M."/>
            <person name="Weinstock G."/>
            <person name="Gibbs R.A."/>
        </authorList>
    </citation>
    <scope>NUCLEOTIDE SEQUENCE [LARGE SCALE GENOMIC DNA]</scope>
    <source>
        <strain evidence="4">LSR1</strain>
    </source>
</reference>
<keyword evidence="1" id="KW-0880">Kelch repeat</keyword>
<evidence type="ECO:0000256" key="2">
    <source>
        <dbReference type="ARBA" id="ARBA00022737"/>
    </source>
</evidence>
<dbReference type="PANTHER" id="PTHR46344:SF27">
    <property type="entry name" value="KELCH REPEAT SUPERFAMILY PROTEIN"/>
    <property type="match status" value="1"/>
</dbReference>